<organism evidence="3 4">
    <name type="scientific">Lasiodiplodia theobromae</name>
    <dbReference type="NCBI Taxonomy" id="45133"/>
    <lineage>
        <taxon>Eukaryota</taxon>
        <taxon>Fungi</taxon>
        <taxon>Dikarya</taxon>
        <taxon>Ascomycota</taxon>
        <taxon>Pezizomycotina</taxon>
        <taxon>Dothideomycetes</taxon>
        <taxon>Dothideomycetes incertae sedis</taxon>
        <taxon>Botryosphaeriales</taxon>
        <taxon>Botryosphaeriaceae</taxon>
        <taxon>Lasiodiplodia</taxon>
    </lineage>
</organism>
<evidence type="ECO:0000256" key="1">
    <source>
        <dbReference type="SAM" id="MobiDB-lite"/>
    </source>
</evidence>
<feature type="transmembrane region" description="Helical" evidence="2">
    <location>
        <begin position="221"/>
        <end position="241"/>
    </location>
</feature>
<evidence type="ECO:0000256" key="2">
    <source>
        <dbReference type="SAM" id="Phobius"/>
    </source>
</evidence>
<keyword evidence="2" id="KW-0812">Transmembrane</keyword>
<keyword evidence="4" id="KW-1185">Reference proteome</keyword>
<feature type="compositionally biased region" description="Low complexity" evidence="1">
    <location>
        <begin position="14"/>
        <end position="28"/>
    </location>
</feature>
<keyword evidence="2" id="KW-0472">Membrane</keyword>
<name>A0A5N5CTG1_9PEZI</name>
<feature type="region of interest" description="Disordered" evidence="1">
    <location>
        <begin position="1"/>
        <end position="35"/>
    </location>
</feature>
<keyword evidence="2" id="KW-1133">Transmembrane helix</keyword>
<dbReference type="OrthoDB" id="3903561at2759"/>
<sequence>MSDSTYSRVDMGNSEVTRTTSSESSWKSSDLDKPRNWHPRGWKADYLTQDNLVQSARSLKRATTAAVVFPLASDEGVRKLRRHAFALLTVAVFGILPLAVYFSILDTPFAAKPVTCGGIQVEEDGTSGIESLFTVDRTAGSFPFWLAKLLDTVWDLFVARGMQFLAAIISYVVFCNAMLRALEASPVPYRTFTGLALNGASLGTVVSLLRDLRRHDRARTVWLFAYGAVALTYVLAMPTLFSTMTGYVSVSSPFTMVPGTSQFVPTDSFKYGYSFTGLPEIEDGTCLSTDSVYPTDRRDMSQRNICSRFDNETYNGVSLYYPGSPYYYPPEDDLTEYNNPDNIQYN</sequence>
<gene>
    <name evidence="3" type="ORF">DBV05_g12699</name>
</gene>
<proteinExistence type="predicted"/>
<evidence type="ECO:0000313" key="3">
    <source>
        <dbReference type="EMBL" id="KAB2568624.1"/>
    </source>
</evidence>
<comment type="caution">
    <text evidence="3">The sequence shown here is derived from an EMBL/GenBank/DDBJ whole genome shotgun (WGS) entry which is preliminary data.</text>
</comment>
<protein>
    <submittedName>
        <fullName evidence="3">Uncharacterized protein</fullName>
    </submittedName>
</protein>
<reference evidence="3 4" key="1">
    <citation type="journal article" date="2019" name="Sci. Rep.">
        <title>A multi-omics analysis of the grapevine pathogen Lasiodiplodia theobromae reveals that temperature affects the expression of virulence- and pathogenicity-related genes.</title>
        <authorList>
            <person name="Felix C."/>
            <person name="Meneses R."/>
            <person name="Goncalves M.F.M."/>
            <person name="Tilleman L."/>
            <person name="Duarte A.S."/>
            <person name="Jorrin-Novo J.V."/>
            <person name="Van de Peer Y."/>
            <person name="Deforce D."/>
            <person name="Van Nieuwerburgh F."/>
            <person name="Esteves A.C."/>
            <person name="Alves A."/>
        </authorList>
    </citation>
    <scope>NUCLEOTIDE SEQUENCE [LARGE SCALE GENOMIC DNA]</scope>
    <source>
        <strain evidence="3 4">LA-SOL3</strain>
    </source>
</reference>
<dbReference type="AlphaFoldDB" id="A0A5N5CTG1"/>
<dbReference type="Proteomes" id="UP000325902">
    <property type="component" value="Unassembled WGS sequence"/>
</dbReference>
<feature type="transmembrane region" description="Helical" evidence="2">
    <location>
        <begin position="157"/>
        <end position="179"/>
    </location>
</feature>
<feature type="transmembrane region" description="Helical" evidence="2">
    <location>
        <begin position="84"/>
        <end position="104"/>
    </location>
</feature>
<evidence type="ECO:0000313" key="4">
    <source>
        <dbReference type="Proteomes" id="UP000325902"/>
    </source>
</evidence>
<dbReference type="EMBL" id="VCHE01000325">
    <property type="protein sequence ID" value="KAB2568624.1"/>
    <property type="molecule type" value="Genomic_DNA"/>
</dbReference>
<accession>A0A5N5CTG1</accession>
<feature type="non-terminal residue" evidence="3">
    <location>
        <position position="346"/>
    </location>
</feature>